<evidence type="ECO:0000313" key="11">
    <source>
        <dbReference type="Proteomes" id="UP000001882"/>
    </source>
</evidence>
<dbReference type="InterPro" id="IPR013792">
    <property type="entry name" value="RNA3'P_cycl/enolpyr_Trfase_a/b"/>
</dbReference>
<dbReference type="UniPathway" id="UPA00053">
    <property type="reaction ID" value="UER00089"/>
</dbReference>
<dbReference type="GO" id="GO:0009423">
    <property type="term" value="P:chorismate biosynthetic process"/>
    <property type="evidence" value="ECO:0007669"/>
    <property type="project" value="UniProtKB-UniRule"/>
</dbReference>
<dbReference type="PATRIC" id="fig|304371.9.peg.2657"/>
<dbReference type="STRING" id="304371.MCP_2600"/>
<name>D1Z1V0_METPS</name>
<evidence type="ECO:0000256" key="8">
    <source>
        <dbReference type="HAMAP-Rule" id="MF_00210"/>
    </source>
</evidence>
<comment type="caution">
    <text evidence="8">Lacks conserved residue(s) required for the propagation of feature annotation.</text>
</comment>
<dbReference type="PANTHER" id="PTHR21090:SF5">
    <property type="entry name" value="PENTAFUNCTIONAL AROM POLYPEPTIDE"/>
    <property type="match status" value="1"/>
</dbReference>
<feature type="binding site" evidence="8">
    <location>
        <position position="345"/>
    </location>
    <ligand>
        <name>phosphoenolpyruvate</name>
        <dbReference type="ChEBI" id="CHEBI:58702"/>
    </ligand>
</feature>
<evidence type="ECO:0000256" key="2">
    <source>
        <dbReference type="ARBA" id="ARBA00009948"/>
    </source>
</evidence>
<comment type="subcellular location">
    <subcellularLocation>
        <location evidence="8">Cytoplasm</location>
    </subcellularLocation>
</comment>
<dbReference type="FunCoup" id="D1Z1V0">
    <property type="interactions" value="133"/>
</dbReference>
<dbReference type="PROSITE" id="PS00885">
    <property type="entry name" value="EPSP_SYNTHASE_2"/>
    <property type="match status" value="1"/>
</dbReference>
<evidence type="ECO:0000313" key="10">
    <source>
        <dbReference type="EMBL" id="BAI62672.1"/>
    </source>
</evidence>
<keyword evidence="6 8" id="KW-0057">Aromatic amino acid biosynthesis</keyword>
<reference evidence="10 11" key="2">
    <citation type="journal article" date="2008" name="Int. J. Syst. Evol. Microbiol.">
        <title>Methanocella paludicola gen. nov., sp. nov., a methane-producing archaeon, the first isolate of the lineage 'Rice Cluster I', and proposal of the new archaeal order Methanocellales ord. nov.</title>
        <authorList>
            <person name="Sakai S."/>
            <person name="Imachi H."/>
            <person name="Hanada S."/>
            <person name="Ohashi A."/>
            <person name="Harada H."/>
            <person name="Kamagata Y."/>
        </authorList>
    </citation>
    <scope>NUCLEOTIDE SEQUENCE [LARGE SCALE GENOMIC DNA]</scope>
    <source>
        <strain evidence="11">DSM 17711 / JCM 13418 / NBRC 101707 / SANAE</strain>
    </source>
</reference>
<feature type="binding site" evidence="8">
    <location>
        <position position="386"/>
    </location>
    <ligand>
        <name>phosphoenolpyruvate</name>
        <dbReference type="ChEBI" id="CHEBI:58702"/>
    </ligand>
</feature>
<evidence type="ECO:0000256" key="1">
    <source>
        <dbReference type="ARBA" id="ARBA00004811"/>
    </source>
</evidence>
<evidence type="ECO:0000256" key="3">
    <source>
        <dbReference type="ARBA" id="ARBA00022490"/>
    </source>
</evidence>
<dbReference type="HAMAP" id="MF_00210">
    <property type="entry name" value="EPSP_synth"/>
    <property type="match status" value="1"/>
</dbReference>
<dbReference type="PANTHER" id="PTHR21090">
    <property type="entry name" value="AROM/DEHYDROQUINATE SYNTHASE"/>
    <property type="match status" value="1"/>
</dbReference>
<proteinExistence type="inferred from homology"/>
<dbReference type="InterPro" id="IPR001986">
    <property type="entry name" value="Enolpyruvate_Tfrase_dom"/>
</dbReference>
<evidence type="ECO:0000256" key="7">
    <source>
        <dbReference type="ARBA" id="ARBA00044633"/>
    </source>
</evidence>
<organism evidence="10 11">
    <name type="scientific">Methanocella paludicola (strain DSM 17711 / JCM 13418 / NBRC 101707 / SANAE)</name>
    <dbReference type="NCBI Taxonomy" id="304371"/>
    <lineage>
        <taxon>Archaea</taxon>
        <taxon>Methanobacteriati</taxon>
        <taxon>Methanobacteriota</taxon>
        <taxon>Stenosarchaea group</taxon>
        <taxon>Methanomicrobia</taxon>
        <taxon>Methanocellales</taxon>
        <taxon>Methanocellaceae</taxon>
        <taxon>Methanocella</taxon>
    </lineage>
</organism>
<feature type="binding site" evidence="8">
    <location>
        <position position="29"/>
    </location>
    <ligand>
        <name>3-phosphoshikimate</name>
        <dbReference type="ChEBI" id="CHEBI:145989"/>
    </ligand>
</feature>
<dbReference type="FunFam" id="3.65.10.10:FF:000012">
    <property type="entry name" value="Pentafunctional AROM polypeptide"/>
    <property type="match status" value="1"/>
</dbReference>
<dbReference type="EC" id="2.5.1.19" evidence="8"/>
<feature type="binding site" evidence="8">
    <location>
        <position position="127"/>
    </location>
    <ligand>
        <name>phosphoenolpyruvate</name>
        <dbReference type="ChEBI" id="CHEBI:58702"/>
    </ligand>
</feature>
<comment type="pathway">
    <text evidence="1">Metabolic intermediate biosynthesis; chorismate biosynthesis; chorismate from D-erythrose 4-phosphate and phosphoenolpyruvate: step 6/7.</text>
</comment>
<keyword evidence="11" id="KW-1185">Reference proteome</keyword>
<dbReference type="Gene3D" id="3.65.10.10">
    <property type="entry name" value="Enolpyruvate transferase domain"/>
    <property type="match status" value="2"/>
</dbReference>
<feature type="binding site" evidence="8">
    <location>
        <position position="30"/>
    </location>
    <ligand>
        <name>3-phosphoshikimate</name>
        <dbReference type="ChEBI" id="CHEBI:145989"/>
    </ligand>
</feature>
<feature type="active site" description="Proton acceptor" evidence="8">
    <location>
        <position position="314"/>
    </location>
</feature>
<dbReference type="InParanoid" id="D1Z1V0"/>
<comment type="function">
    <text evidence="8">Catalyzes the transfer of the enolpyruvyl moiety of phosphoenolpyruvate (PEP) to the 5-hydroxyl of shikimate-3-phosphate (S3P) to produce enolpyruvyl shikimate-3-phosphate and inorganic phosphate.</text>
</comment>
<feature type="binding site" evidence="8">
    <location>
        <position position="34"/>
    </location>
    <ligand>
        <name>3-phosphoshikimate</name>
        <dbReference type="ChEBI" id="CHEBI:145989"/>
    </ligand>
</feature>
<feature type="binding site" evidence="8">
    <location>
        <position position="174"/>
    </location>
    <ligand>
        <name>phosphoenolpyruvate</name>
        <dbReference type="ChEBI" id="CHEBI:58702"/>
    </ligand>
</feature>
<dbReference type="SUPFAM" id="SSF55205">
    <property type="entry name" value="EPT/RTPC-like"/>
    <property type="match status" value="1"/>
</dbReference>
<feature type="binding site" evidence="8">
    <location>
        <position position="200"/>
    </location>
    <ligand>
        <name>3-phosphoshikimate</name>
        <dbReference type="ChEBI" id="CHEBI:145989"/>
    </ligand>
</feature>
<dbReference type="eggNOG" id="arCOG04134">
    <property type="taxonomic scope" value="Archaea"/>
</dbReference>
<feature type="binding site" evidence="8">
    <location>
        <position position="172"/>
    </location>
    <ligand>
        <name>3-phosphoshikimate</name>
        <dbReference type="ChEBI" id="CHEBI:145989"/>
    </ligand>
</feature>
<dbReference type="GO" id="GO:0008652">
    <property type="term" value="P:amino acid biosynthetic process"/>
    <property type="evidence" value="ECO:0007669"/>
    <property type="project" value="UniProtKB-KW"/>
</dbReference>
<feature type="binding site" evidence="8">
    <location>
        <position position="29"/>
    </location>
    <ligand>
        <name>phosphoenolpyruvate</name>
        <dbReference type="ChEBI" id="CHEBI:58702"/>
    </ligand>
</feature>
<dbReference type="GO" id="GO:0003866">
    <property type="term" value="F:3-phosphoshikimate 1-carboxyvinyltransferase activity"/>
    <property type="evidence" value="ECO:0007669"/>
    <property type="project" value="UniProtKB-UniRule"/>
</dbReference>
<sequence>MMPIKSKDSIVAKVKKSEVYGEVEAPPSKSYTHRSIVIGSLGHYSKIEKPLLSADTLATVGACRAMGAEIDVKGDYLEIAGVIGRPKVPDDVVNAANSGTTLRLCTSMAALADGATVFTGDSSLRSRPNGPLIKALNDLGAICFSTRHNGLAPIVVQGPMKGGEIFIEGGISSQFISSLLISCPFARRDTTININGELKSKPYVEVTLEMMEKAGGKVSTDFKEFHIESDQDYELKSYRVPGDFSSASYMLAAGALAGKVTVANLFESKQGDAAIMEYLLDMGANVYWDTEKGTVTVEQAGLRGIDIDAGATPDLVPTLAVLAACAKGTTRITNAAHVRYKETDRLHAMATELKKMGADITEEPDGLVINGGRLKGAKVDGYDDHRIVMALAVAGLMASGTTSIDTAESVDISYPGFFADLKRIGAKVDT</sequence>
<dbReference type="NCBIfam" id="TIGR01356">
    <property type="entry name" value="aroA"/>
    <property type="match status" value="1"/>
</dbReference>
<evidence type="ECO:0000256" key="5">
    <source>
        <dbReference type="ARBA" id="ARBA00022679"/>
    </source>
</evidence>
<dbReference type="InterPro" id="IPR023193">
    <property type="entry name" value="EPSP_synthase_CS"/>
</dbReference>
<keyword evidence="4 8" id="KW-0028">Amino-acid biosynthesis</keyword>
<dbReference type="EMBL" id="AP011532">
    <property type="protein sequence ID" value="BAI62672.1"/>
    <property type="molecule type" value="Genomic_DNA"/>
</dbReference>
<feature type="binding site" evidence="8">
    <location>
        <position position="99"/>
    </location>
    <ligand>
        <name>phosphoenolpyruvate</name>
        <dbReference type="ChEBI" id="CHEBI:58702"/>
    </ligand>
</feature>
<evidence type="ECO:0000256" key="4">
    <source>
        <dbReference type="ARBA" id="ARBA00022605"/>
    </source>
</evidence>
<dbReference type="Pfam" id="PF00275">
    <property type="entry name" value="EPSP_synthase"/>
    <property type="match status" value="1"/>
</dbReference>
<feature type="binding site" evidence="8">
    <location>
        <position position="314"/>
    </location>
    <ligand>
        <name>3-phosphoshikimate</name>
        <dbReference type="ChEBI" id="CHEBI:145989"/>
    </ligand>
</feature>
<evidence type="ECO:0000256" key="6">
    <source>
        <dbReference type="ARBA" id="ARBA00023141"/>
    </source>
</evidence>
<comment type="similarity">
    <text evidence="2 8">Belongs to the EPSP synthase family.</text>
</comment>
<keyword evidence="3 8" id="KW-0963">Cytoplasm</keyword>
<comment type="subunit">
    <text evidence="8">Monomer.</text>
</comment>
<dbReference type="InterPro" id="IPR036968">
    <property type="entry name" value="Enolpyruvate_Tfrase_sf"/>
</dbReference>
<keyword evidence="5 8" id="KW-0808">Transferase</keyword>
<dbReference type="CDD" id="cd01556">
    <property type="entry name" value="EPSP_synthase"/>
    <property type="match status" value="1"/>
</dbReference>
<dbReference type="GO" id="GO:0005737">
    <property type="term" value="C:cytoplasm"/>
    <property type="evidence" value="ECO:0007669"/>
    <property type="project" value="UniProtKB-SubCell"/>
</dbReference>
<reference evidence="11" key="3">
    <citation type="journal article" date="2011" name="PLoS ONE">
        <title>Genome sequence of a mesophilic hydrogenotrophic methanogen Methanocella paludicola, the first cultivated representative of the order Methanocellales.</title>
        <authorList>
            <person name="Sakai S."/>
            <person name="Takaki Y."/>
            <person name="Shimamura S."/>
            <person name="Sekine M."/>
            <person name="Tajima T."/>
            <person name="Kosugi H."/>
            <person name="Ichikawa N."/>
            <person name="Tasumi E."/>
            <person name="Hiraki A.T."/>
            <person name="Shimizu A."/>
            <person name="Kato Y."/>
            <person name="Nishiko R."/>
            <person name="Mori K."/>
            <person name="Fujita N."/>
            <person name="Imachi H."/>
            <person name="Takai K."/>
        </authorList>
    </citation>
    <scope>NUCLEOTIDE SEQUENCE [LARGE SCALE GENOMIC DNA]</scope>
    <source>
        <strain evidence="11">DSM 17711 / JCM 13418 / NBRC 101707 / SANAE</strain>
    </source>
</reference>
<dbReference type="OrthoDB" id="43788at2157"/>
<feature type="binding site" evidence="8">
    <location>
        <position position="174"/>
    </location>
    <ligand>
        <name>3-phosphoshikimate</name>
        <dbReference type="ChEBI" id="CHEBI:145989"/>
    </ligand>
</feature>
<dbReference type="AlphaFoldDB" id="D1Z1V0"/>
<dbReference type="GO" id="GO:0009073">
    <property type="term" value="P:aromatic amino acid family biosynthetic process"/>
    <property type="evidence" value="ECO:0007669"/>
    <property type="project" value="UniProtKB-KW"/>
</dbReference>
<feature type="binding site" evidence="8">
    <location>
        <position position="173"/>
    </location>
    <ligand>
        <name>3-phosphoshikimate</name>
        <dbReference type="ChEBI" id="CHEBI:145989"/>
    </ligand>
</feature>
<feature type="binding site" evidence="8">
    <location>
        <position position="341"/>
    </location>
    <ligand>
        <name>3-phosphoshikimate</name>
        <dbReference type="ChEBI" id="CHEBI:145989"/>
    </ligand>
</feature>
<evidence type="ECO:0000259" key="9">
    <source>
        <dbReference type="Pfam" id="PF00275"/>
    </source>
</evidence>
<accession>D1Z1V0</accession>
<gene>
    <name evidence="8 10" type="primary">aroA</name>
    <name evidence="10" type="ordered locus">MCP_2600</name>
</gene>
<dbReference type="InterPro" id="IPR006264">
    <property type="entry name" value="EPSP_synthase"/>
</dbReference>
<reference evidence="10 11" key="1">
    <citation type="journal article" date="2007" name="Appl. Environ. Microbiol.">
        <title>Isolation of key methanogens for global methane emission from rice paddy fields: a novel isolate affiliated with the clone cluster rice cluster I.</title>
        <authorList>
            <person name="Sakai S."/>
            <person name="Imachi H."/>
            <person name="Sekiguchi Y."/>
            <person name="Ohashi A."/>
            <person name="Harada H."/>
            <person name="Kamagata Y."/>
        </authorList>
    </citation>
    <scope>NUCLEOTIDE SEQUENCE [LARGE SCALE GENOMIC DNA]</scope>
    <source>
        <strain evidence="11">DSM 17711 / JCM 13418 / NBRC 101707 / SANAE</strain>
    </source>
</reference>
<dbReference type="GeneID" id="8682339"/>
<feature type="domain" description="Enolpyruvate transferase" evidence="9">
    <location>
        <begin position="16"/>
        <end position="421"/>
    </location>
</feature>
<dbReference type="RefSeq" id="WP_012901346.1">
    <property type="nucleotide sequence ID" value="NC_013665.1"/>
</dbReference>
<dbReference type="Proteomes" id="UP000001882">
    <property type="component" value="Chromosome"/>
</dbReference>
<dbReference type="KEGG" id="mpd:MCP_2600"/>
<protein>
    <recommendedName>
        <fullName evidence="8">3-phosphoshikimate 1-carboxyvinyltransferase</fullName>
        <ecNumber evidence="8">2.5.1.19</ecNumber>
    </recommendedName>
    <alternativeName>
        <fullName evidence="8">5-enolpyruvylshikimate-3-phosphate synthase</fullName>
        <shortName evidence="8">EPSP synthase</shortName>
        <shortName evidence="8">EPSPS</shortName>
    </alternativeName>
</protein>
<comment type="catalytic activity">
    <reaction evidence="7">
        <text>3-phosphoshikimate + phosphoenolpyruvate = 5-O-(1-carboxyvinyl)-3-phosphoshikimate + phosphate</text>
        <dbReference type="Rhea" id="RHEA:21256"/>
        <dbReference type="ChEBI" id="CHEBI:43474"/>
        <dbReference type="ChEBI" id="CHEBI:57701"/>
        <dbReference type="ChEBI" id="CHEBI:58702"/>
        <dbReference type="ChEBI" id="CHEBI:145989"/>
        <dbReference type="EC" id="2.5.1.19"/>
    </reaction>
    <physiologicalReaction direction="left-to-right" evidence="7">
        <dbReference type="Rhea" id="RHEA:21257"/>
    </physiologicalReaction>
</comment>
<dbReference type="PIRSF" id="PIRSF000505">
    <property type="entry name" value="EPSPS"/>
    <property type="match status" value="1"/>
</dbReference>